<comment type="caution">
    <text evidence="1">The sequence shown here is derived from an EMBL/GenBank/DDBJ whole genome shotgun (WGS) entry which is preliminary data.</text>
</comment>
<name>A0A2W4TBQ7_9GAMM</name>
<accession>A0A2W4TBQ7</accession>
<gene>
    <name evidence="1" type="ORF">DM484_10270</name>
</gene>
<sequence>MNANADVVLYYHEGILPLMPSFPDGVEVYTTTDVHSLARALVRYTDILKGNPDPKNVGDLIHGGRRGPRVHHPVVLDVLWHFATVGKKDVPYWHAYVGASLVHHRVVHDPEQLALLVGLPMLTDGCDRNVMINVLQQLPGIDLNKFETF</sequence>
<dbReference type="EMBL" id="QJPH01000287">
    <property type="protein sequence ID" value="PZN80197.1"/>
    <property type="molecule type" value="Genomic_DNA"/>
</dbReference>
<dbReference type="AlphaFoldDB" id="A0A2W4TBQ7"/>
<protein>
    <submittedName>
        <fullName evidence="1">Uncharacterized protein</fullName>
    </submittedName>
</protein>
<organism evidence="1 2">
    <name type="scientific">Candidatus Methylumidiphilus alinenensis</name>
    <dbReference type="NCBI Taxonomy" id="2202197"/>
    <lineage>
        <taxon>Bacteria</taxon>
        <taxon>Pseudomonadati</taxon>
        <taxon>Pseudomonadota</taxon>
        <taxon>Gammaproteobacteria</taxon>
        <taxon>Methylococcales</taxon>
        <taxon>Candidatus Methylumidiphilus</taxon>
    </lineage>
</organism>
<evidence type="ECO:0000313" key="2">
    <source>
        <dbReference type="Proteomes" id="UP000249396"/>
    </source>
</evidence>
<evidence type="ECO:0000313" key="1">
    <source>
        <dbReference type="EMBL" id="PZN80197.1"/>
    </source>
</evidence>
<reference evidence="1 2" key="1">
    <citation type="journal article" date="2018" name="Aquat. Microb. Ecol.">
        <title>Gammaproteobacterial methanotrophs dominate.</title>
        <authorList>
            <person name="Rissanen A.J."/>
            <person name="Saarenheimo J."/>
            <person name="Tiirola M."/>
            <person name="Peura S."/>
            <person name="Aalto S.L."/>
            <person name="Karvinen A."/>
            <person name="Nykanen H."/>
        </authorList>
    </citation>
    <scope>NUCLEOTIDE SEQUENCE [LARGE SCALE GENOMIC DNA]</scope>
    <source>
        <strain evidence="1">AMbin10</strain>
    </source>
</reference>
<dbReference type="Proteomes" id="UP000249396">
    <property type="component" value="Unassembled WGS sequence"/>
</dbReference>
<proteinExistence type="predicted"/>